<dbReference type="PANTHER" id="PTHR22883">
    <property type="entry name" value="ZINC FINGER DHHC DOMAIN CONTAINING PROTEIN"/>
    <property type="match status" value="1"/>
</dbReference>
<evidence type="ECO:0000256" key="2">
    <source>
        <dbReference type="ARBA" id="ARBA00022679"/>
    </source>
</evidence>
<dbReference type="InterPro" id="IPR039859">
    <property type="entry name" value="PFA4/ZDH16/20/ERF2-like"/>
</dbReference>
<evidence type="ECO:0000256" key="4">
    <source>
        <dbReference type="ARBA" id="ARBA00022989"/>
    </source>
</evidence>
<feature type="transmembrane region" description="Helical" evidence="7">
    <location>
        <begin position="207"/>
        <end position="225"/>
    </location>
</feature>
<evidence type="ECO:0000256" key="5">
    <source>
        <dbReference type="ARBA" id="ARBA00023136"/>
    </source>
</evidence>
<feature type="domain" description="Palmitoyltransferase DHHC" evidence="8">
    <location>
        <begin position="133"/>
        <end position="271"/>
    </location>
</feature>
<dbReference type="GO" id="GO:0006612">
    <property type="term" value="P:protein targeting to membrane"/>
    <property type="evidence" value="ECO:0007669"/>
    <property type="project" value="TreeGrafter"/>
</dbReference>
<reference evidence="9" key="1">
    <citation type="submission" date="2025-08" db="UniProtKB">
        <authorList>
            <consortium name="Ensembl"/>
        </authorList>
    </citation>
    <scope>IDENTIFICATION</scope>
</reference>
<evidence type="ECO:0000256" key="1">
    <source>
        <dbReference type="ARBA" id="ARBA00004141"/>
    </source>
</evidence>
<organism evidence="9 10">
    <name type="scientific">Leptobrachium leishanense</name>
    <name type="common">Leishan spiny toad</name>
    <dbReference type="NCBI Taxonomy" id="445787"/>
    <lineage>
        <taxon>Eukaryota</taxon>
        <taxon>Metazoa</taxon>
        <taxon>Chordata</taxon>
        <taxon>Craniata</taxon>
        <taxon>Vertebrata</taxon>
        <taxon>Euteleostomi</taxon>
        <taxon>Amphibia</taxon>
        <taxon>Batrachia</taxon>
        <taxon>Anura</taxon>
        <taxon>Pelobatoidea</taxon>
        <taxon>Megophryidae</taxon>
        <taxon>Leptobrachium</taxon>
    </lineage>
</organism>
<dbReference type="GO" id="GO:0016020">
    <property type="term" value="C:membrane"/>
    <property type="evidence" value="ECO:0007669"/>
    <property type="project" value="UniProtKB-SubCell"/>
</dbReference>
<comment type="catalytic activity">
    <reaction evidence="7">
        <text>L-cysteinyl-[protein] + hexadecanoyl-CoA = S-hexadecanoyl-L-cysteinyl-[protein] + CoA</text>
        <dbReference type="Rhea" id="RHEA:36683"/>
        <dbReference type="Rhea" id="RHEA-COMP:10131"/>
        <dbReference type="Rhea" id="RHEA-COMP:11032"/>
        <dbReference type="ChEBI" id="CHEBI:29950"/>
        <dbReference type="ChEBI" id="CHEBI:57287"/>
        <dbReference type="ChEBI" id="CHEBI:57379"/>
        <dbReference type="ChEBI" id="CHEBI:74151"/>
        <dbReference type="EC" id="2.3.1.225"/>
    </reaction>
</comment>
<feature type="transmembrane region" description="Helical" evidence="7">
    <location>
        <begin position="75"/>
        <end position="97"/>
    </location>
</feature>
<evidence type="ECO:0000256" key="3">
    <source>
        <dbReference type="ARBA" id="ARBA00022692"/>
    </source>
</evidence>
<dbReference type="Proteomes" id="UP000694569">
    <property type="component" value="Unplaced"/>
</dbReference>
<dbReference type="GO" id="GO:0019706">
    <property type="term" value="F:protein-cysteine S-palmitoyltransferase activity"/>
    <property type="evidence" value="ECO:0007669"/>
    <property type="project" value="UniProtKB-EC"/>
</dbReference>
<evidence type="ECO:0000313" key="10">
    <source>
        <dbReference type="Proteomes" id="UP000694569"/>
    </source>
</evidence>
<protein>
    <recommendedName>
        <fullName evidence="7">Palmitoyltransferase</fullName>
        <ecNumber evidence="7">2.3.1.225</ecNumber>
    </recommendedName>
</protein>
<proteinExistence type="inferred from homology"/>
<comment type="similarity">
    <text evidence="7">Belongs to the DHHC palmitoyltransferase family.</text>
</comment>
<feature type="transmembrane region" description="Helical" evidence="7">
    <location>
        <begin position="231"/>
        <end position="262"/>
    </location>
</feature>
<keyword evidence="6 7" id="KW-0012">Acyltransferase</keyword>
<dbReference type="AlphaFoldDB" id="A0A8C5PAE7"/>
<dbReference type="Ensembl" id="ENSLLET00000008922.1">
    <property type="protein sequence ID" value="ENSLLEP00000008586.1"/>
    <property type="gene ID" value="ENSLLEG00000005454.1"/>
</dbReference>
<dbReference type="OrthoDB" id="4096362at2759"/>
<dbReference type="InterPro" id="IPR001594">
    <property type="entry name" value="Palmitoyltrfase_DHHC"/>
</dbReference>
<evidence type="ECO:0000256" key="7">
    <source>
        <dbReference type="RuleBase" id="RU079119"/>
    </source>
</evidence>
<dbReference type="GO" id="GO:0005783">
    <property type="term" value="C:endoplasmic reticulum"/>
    <property type="evidence" value="ECO:0007669"/>
    <property type="project" value="TreeGrafter"/>
</dbReference>
<dbReference type="EC" id="2.3.1.225" evidence="7"/>
<keyword evidence="3 7" id="KW-0812">Transmembrane</keyword>
<evidence type="ECO:0000313" key="9">
    <source>
        <dbReference type="Ensembl" id="ENSLLEP00000008586.1"/>
    </source>
</evidence>
<reference evidence="9" key="2">
    <citation type="submission" date="2025-09" db="UniProtKB">
        <authorList>
            <consortium name="Ensembl"/>
        </authorList>
    </citation>
    <scope>IDENTIFICATION</scope>
</reference>
<accession>A0A8C5PAE7</accession>
<evidence type="ECO:0000259" key="8">
    <source>
        <dbReference type="Pfam" id="PF01529"/>
    </source>
</evidence>
<sequence>MSLCYDGRSSRHCASLWPLAVDTMASSVPQRRVRRNGWQLPTNPLQCLIWILFFMAGGSAFWILIPVLPEPWQTVSLFCLGFLFPTNFICHILVVSVDPSCGETEYSILNPLKIRWDHETHSVRIERLQRLVGSTYHCKSCNKDVEAHDHHCFWLNNCVGARNYRFFFNCALTGFLIVVQLSVMSSYIILADFVLPQIRGAGTFSEIIPMLMNAGSSSVLLLLPLETAAWFIRIVASATLILSLISVLFLGCLTGSQIYLFFIGRSTREECIIWIDRVKKLQKQDVDREKPICSIHWTSCHSWSLVPRTSFVSAAMHDPKLVSYIPAVKIDHKCIIIVHGKIPQSCYGEPSGTVRYVGTQYVFSDKSC</sequence>
<keyword evidence="2 7" id="KW-0808">Transferase</keyword>
<dbReference type="PROSITE" id="PS50216">
    <property type="entry name" value="DHHC"/>
    <property type="match status" value="1"/>
</dbReference>
<dbReference type="GeneTree" id="ENSGT00940000159191"/>
<dbReference type="GO" id="GO:0005794">
    <property type="term" value="C:Golgi apparatus"/>
    <property type="evidence" value="ECO:0007669"/>
    <property type="project" value="TreeGrafter"/>
</dbReference>
<name>A0A8C5PAE7_9ANUR</name>
<keyword evidence="4 7" id="KW-1133">Transmembrane helix</keyword>
<dbReference type="Pfam" id="PF01529">
    <property type="entry name" value="DHHC"/>
    <property type="match status" value="1"/>
</dbReference>
<evidence type="ECO:0000256" key="6">
    <source>
        <dbReference type="ARBA" id="ARBA00023315"/>
    </source>
</evidence>
<keyword evidence="10" id="KW-1185">Reference proteome</keyword>
<comment type="domain">
    <text evidence="7">The DHHC domain is required for palmitoyltransferase activity.</text>
</comment>
<feature type="transmembrane region" description="Helical" evidence="7">
    <location>
        <begin position="48"/>
        <end position="68"/>
    </location>
</feature>
<comment type="subcellular location">
    <subcellularLocation>
        <location evidence="1">Membrane</location>
        <topology evidence="1">Multi-pass membrane protein</topology>
    </subcellularLocation>
</comment>
<feature type="transmembrane region" description="Helical" evidence="7">
    <location>
        <begin position="166"/>
        <end position="195"/>
    </location>
</feature>
<keyword evidence="5 7" id="KW-0472">Membrane</keyword>